<dbReference type="InterPro" id="IPR019196">
    <property type="entry name" value="ABC_transp_unknown"/>
</dbReference>
<accession>A0A1E8CKF3</accession>
<organism evidence="6 7">
    <name type="scientific">Pseudohongiella acticola</name>
    <dbReference type="NCBI Taxonomy" id="1524254"/>
    <lineage>
        <taxon>Bacteria</taxon>
        <taxon>Pseudomonadati</taxon>
        <taxon>Pseudomonadota</taxon>
        <taxon>Gammaproteobacteria</taxon>
        <taxon>Pseudomonadales</taxon>
        <taxon>Pseudohongiellaceae</taxon>
        <taxon>Pseudohongiella</taxon>
    </lineage>
</organism>
<evidence type="ECO:0000256" key="2">
    <source>
        <dbReference type="SAM" id="MobiDB-lite"/>
    </source>
</evidence>
<evidence type="ECO:0000259" key="4">
    <source>
        <dbReference type="Pfam" id="PF09822"/>
    </source>
</evidence>
<dbReference type="Pfam" id="PF23357">
    <property type="entry name" value="DUF7088"/>
    <property type="match status" value="1"/>
</dbReference>
<comment type="caution">
    <text evidence="6">The sequence shown here is derived from an EMBL/GenBank/DDBJ whole genome shotgun (WGS) entry which is preliminary data.</text>
</comment>
<keyword evidence="3" id="KW-1133">Transmembrane helix</keyword>
<feature type="transmembrane region" description="Helical" evidence="3">
    <location>
        <begin position="616"/>
        <end position="636"/>
    </location>
</feature>
<dbReference type="Proteomes" id="UP000175669">
    <property type="component" value="Unassembled WGS sequence"/>
</dbReference>
<evidence type="ECO:0000313" key="7">
    <source>
        <dbReference type="Proteomes" id="UP000175669"/>
    </source>
</evidence>
<dbReference type="EMBL" id="MASR01000001">
    <property type="protein sequence ID" value="OFE12884.1"/>
    <property type="molecule type" value="Genomic_DNA"/>
</dbReference>
<keyword evidence="3" id="KW-0812">Transmembrane</keyword>
<feature type="region of interest" description="Disordered" evidence="2">
    <location>
        <begin position="412"/>
        <end position="461"/>
    </location>
</feature>
<dbReference type="OrthoDB" id="9777219at2"/>
<name>A0A1E8CKF3_9GAMM</name>
<proteinExistence type="predicted"/>
<dbReference type="RefSeq" id="WP_070116493.1">
    <property type="nucleotide sequence ID" value="NZ_MASR01000001.1"/>
</dbReference>
<evidence type="ECO:0000256" key="3">
    <source>
        <dbReference type="SAM" id="Phobius"/>
    </source>
</evidence>
<evidence type="ECO:0000256" key="1">
    <source>
        <dbReference type="SAM" id="Coils"/>
    </source>
</evidence>
<dbReference type="AlphaFoldDB" id="A0A1E8CKF3"/>
<dbReference type="Pfam" id="PF09822">
    <property type="entry name" value="ABC_transp_aux"/>
    <property type="match status" value="1"/>
</dbReference>
<feature type="coiled-coil region" evidence="1">
    <location>
        <begin position="543"/>
        <end position="570"/>
    </location>
</feature>
<keyword evidence="1" id="KW-0175">Coiled coil</keyword>
<protein>
    <submittedName>
        <fullName evidence="6">Uncharacterized protein</fullName>
    </submittedName>
</protein>
<evidence type="ECO:0000313" key="6">
    <source>
        <dbReference type="EMBL" id="OFE12884.1"/>
    </source>
</evidence>
<feature type="domain" description="DUF7088" evidence="5">
    <location>
        <begin position="38"/>
        <end position="138"/>
    </location>
</feature>
<evidence type="ECO:0000259" key="5">
    <source>
        <dbReference type="Pfam" id="PF23357"/>
    </source>
</evidence>
<keyword evidence="7" id="KW-1185">Reference proteome</keyword>
<reference evidence="7" key="1">
    <citation type="submission" date="2016-07" db="EMBL/GenBank/DDBJ databases">
        <authorList>
            <person name="Florea S."/>
            <person name="Webb J.S."/>
            <person name="Jaromczyk J."/>
            <person name="Schardl C.L."/>
        </authorList>
    </citation>
    <scope>NUCLEOTIDE SEQUENCE [LARGE SCALE GENOMIC DNA]</scope>
    <source>
        <strain evidence="7">KCTC 42131</strain>
    </source>
</reference>
<dbReference type="InterPro" id="IPR055396">
    <property type="entry name" value="DUF7088"/>
</dbReference>
<dbReference type="STRING" id="1524254.PHACT_06805"/>
<keyword evidence="3" id="KW-0472">Membrane</keyword>
<gene>
    <name evidence="6" type="ORF">PHACT_06805</name>
</gene>
<sequence length="645" mass="70898">MKNKALFSPAGLALIGIALLISVVVISSLPRLRIDLTQDDLYTLSDGTREVLDNLERPIELTFFYSEEAIGQMPQVRAYGNRVQELLREMVIASNGNLTLEVIDPEAFSAQEDLATSYGIQAVPLAAGREEVYFGVVAADPGTRVDGETEVYEAIPLVRPDQEEFLEYEFSRLINRVLDPEPTVVGLITSLDIDGGFNPATEQATGAWAIMDTVRYMYDVRRLQNDVSSIDEEIDILMLVHPQELSETTLYAIDQFVMRGGRALVFVDPNSDTQTQIMVGGGGYRDNLGSELPGLLSAWGIDYDATQVVTDQDLALFVTLAQGQRPTAHYGMLGVPREHFANDIVSGQLQVMNLSSAGSLNPADASQTNFEPLIQTSEQTMMMGTDFFREMGDPTLLIDDFVSEEQNRTLAARVSGPASSAFPDGPPSTETAATDADADASETEQAAADSDSSETASQEHLSASVSDIGVIVVADSDVLADRMWAQSRQVAGQRVINAFASNGDFVINALDNLSGSTELINIRSRGRYARPFTRVLALQREADERLRERETNLLERLSETEEQLQALNQGSGTISPEQEAEIERFIQLQLDTRRDLREVQFELNNEIDRLGAVLKAINTALIPALIIIAVLIATLLRNRRRKQTR</sequence>
<feature type="compositionally biased region" description="Low complexity" evidence="2">
    <location>
        <begin position="443"/>
        <end position="459"/>
    </location>
</feature>
<feature type="domain" description="ABC-type uncharacterised transport system" evidence="4">
    <location>
        <begin position="184"/>
        <end position="509"/>
    </location>
</feature>